<dbReference type="EMBL" id="JBHFEH010000016">
    <property type="protein sequence ID" value="KAL2054362.1"/>
    <property type="molecule type" value="Genomic_DNA"/>
</dbReference>
<organism evidence="1 2">
    <name type="scientific">Lepraria finkii</name>
    <dbReference type="NCBI Taxonomy" id="1340010"/>
    <lineage>
        <taxon>Eukaryota</taxon>
        <taxon>Fungi</taxon>
        <taxon>Dikarya</taxon>
        <taxon>Ascomycota</taxon>
        <taxon>Pezizomycotina</taxon>
        <taxon>Lecanoromycetes</taxon>
        <taxon>OSLEUM clade</taxon>
        <taxon>Lecanoromycetidae</taxon>
        <taxon>Lecanorales</taxon>
        <taxon>Lecanorineae</taxon>
        <taxon>Stereocaulaceae</taxon>
        <taxon>Lepraria</taxon>
    </lineage>
</organism>
<reference evidence="1 2" key="1">
    <citation type="submission" date="2024-09" db="EMBL/GenBank/DDBJ databases">
        <title>Rethinking Asexuality: The Enigmatic Case of Functional Sexual Genes in Lepraria (Stereocaulaceae).</title>
        <authorList>
            <person name="Doellman M."/>
            <person name="Sun Y."/>
            <person name="Barcenas-Pena A."/>
            <person name="Lumbsch H.T."/>
            <person name="Grewe F."/>
        </authorList>
    </citation>
    <scope>NUCLEOTIDE SEQUENCE [LARGE SCALE GENOMIC DNA]</scope>
    <source>
        <strain evidence="1 2">Grewe 0041</strain>
    </source>
</reference>
<accession>A0ABR4BAC7</accession>
<dbReference type="Proteomes" id="UP001590951">
    <property type="component" value="Unassembled WGS sequence"/>
</dbReference>
<comment type="caution">
    <text evidence="1">The sequence shown here is derived from an EMBL/GenBank/DDBJ whole genome shotgun (WGS) entry which is preliminary data.</text>
</comment>
<proteinExistence type="predicted"/>
<gene>
    <name evidence="1" type="ORF">ABVK25_005503</name>
</gene>
<evidence type="ECO:0000313" key="2">
    <source>
        <dbReference type="Proteomes" id="UP001590951"/>
    </source>
</evidence>
<protein>
    <submittedName>
        <fullName evidence="1">Uncharacterized protein</fullName>
    </submittedName>
</protein>
<name>A0ABR4BAC7_9LECA</name>
<keyword evidence="2" id="KW-1185">Reference proteome</keyword>
<sequence length="89" mass="10116">MYSETPGNERHFTSVARSYRGNPCIAVEKLCIEVKAILTDENDSVVRYERIVRAHLTLNIVPWFVKENAQKTSDMSTGPNIDTYKINVA</sequence>
<evidence type="ECO:0000313" key="1">
    <source>
        <dbReference type="EMBL" id="KAL2054362.1"/>
    </source>
</evidence>